<dbReference type="AlphaFoldDB" id="A0A645HCI2"/>
<comment type="caution">
    <text evidence="1">The sequence shown here is derived from an EMBL/GenBank/DDBJ whole genome shotgun (WGS) entry which is preliminary data.</text>
</comment>
<name>A0A645HCI2_9ZZZZ</name>
<organism evidence="1">
    <name type="scientific">bioreactor metagenome</name>
    <dbReference type="NCBI Taxonomy" id="1076179"/>
    <lineage>
        <taxon>unclassified sequences</taxon>
        <taxon>metagenomes</taxon>
        <taxon>ecological metagenomes</taxon>
    </lineage>
</organism>
<proteinExistence type="predicted"/>
<gene>
    <name evidence="1" type="ORF">SDC9_180991</name>
</gene>
<accession>A0A645HCI2</accession>
<evidence type="ECO:0000313" key="1">
    <source>
        <dbReference type="EMBL" id="MPN33503.1"/>
    </source>
</evidence>
<reference evidence="1" key="1">
    <citation type="submission" date="2019-08" db="EMBL/GenBank/DDBJ databases">
        <authorList>
            <person name="Kucharzyk K."/>
            <person name="Murdoch R.W."/>
            <person name="Higgins S."/>
            <person name="Loffler F."/>
        </authorList>
    </citation>
    <scope>NUCLEOTIDE SEQUENCE</scope>
</reference>
<dbReference type="EMBL" id="VSSQ01086026">
    <property type="protein sequence ID" value="MPN33503.1"/>
    <property type="molecule type" value="Genomic_DNA"/>
</dbReference>
<sequence>MSRYDDDIIGAKLYFIMSRISHTVKRAHRFSLTASGYQSDLAGFIPF</sequence>
<protein>
    <submittedName>
        <fullName evidence="1">Uncharacterized protein</fullName>
    </submittedName>
</protein>